<keyword evidence="3" id="KW-1185">Reference proteome</keyword>
<gene>
    <name evidence="2" type="ORF">PXEA_LOCUS22061</name>
</gene>
<comment type="caution">
    <text evidence="2">The sequence shown here is derived from an EMBL/GenBank/DDBJ whole genome shotgun (WGS) entry which is preliminary data.</text>
</comment>
<feature type="compositionally biased region" description="Polar residues" evidence="1">
    <location>
        <begin position="1"/>
        <end position="30"/>
    </location>
</feature>
<feature type="region of interest" description="Disordered" evidence="1">
    <location>
        <begin position="1"/>
        <end position="42"/>
    </location>
</feature>
<sequence length="153" mass="16569">MIASVDSTKAPPNTSSSNIVEGTSSVSEPITKSKKKFSAPTQVISVKTSCKNQAISNQSAVRSHEPSESKIRQQATSTPRDLEHMSVLPSAPCDSVAREQLRELVRRQREAHHIRKRCEVQLQLDARERIKRNLAATAAAASAAASTAVPPFP</sequence>
<protein>
    <submittedName>
        <fullName evidence="2">Uncharacterized protein</fullName>
    </submittedName>
</protein>
<dbReference type="Proteomes" id="UP000784294">
    <property type="component" value="Unassembled WGS sequence"/>
</dbReference>
<evidence type="ECO:0000313" key="2">
    <source>
        <dbReference type="EMBL" id="VEL28621.1"/>
    </source>
</evidence>
<dbReference type="EMBL" id="CAAALY010096424">
    <property type="protein sequence ID" value="VEL28621.1"/>
    <property type="molecule type" value="Genomic_DNA"/>
</dbReference>
<feature type="compositionally biased region" description="Basic and acidic residues" evidence="1">
    <location>
        <begin position="62"/>
        <end position="71"/>
    </location>
</feature>
<organism evidence="2 3">
    <name type="scientific">Protopolystoma xenopodis</name>
    <dbReference type="NCBI Taxonomy" id="117903"/>
    <lineage>
        <taxon>Eukaryota</taxon>
        <taxon>Metazoa</taxon>
        <taxon>Spiralia</taxon>
        <taxon>Lophotrochozoa</taxon>
        <taxon>Platyhelminthes</taxon>
        <taxon>Monogenea</taxon>
        <taxon>Polyopisthocotylea</taxon>
        <taxon>Polystomatidea</taxon>
        <taxon>Polystomatidae</taxon>
        <taxon>Protopolystoma</taxon>
    </lineage>
</organism>
<evidence type="ECO:0000313" key="3">
    <source>
        <dbReference type="Proteomes" id="UP000784294"/>
    </source>
</evidence>
<proteinExistence type="predicted"/>
<feature type="region of interest" description="Disordered" evidence="1">
    <location>
        <begin position="55"/>
        <end position="86"/>
    </location>
</feature>
<accession>A0A3S5A605</accession>
<name>A0A3S5A605_9PLAT</name>
<feature type="non-terminal residue" evidence="2">
    <location>
        <position position="1"/>
    </location>
</feature>
<evidence type="ECO:0000256" key="1">
    <source>
        <dbReference type="SAM" id="MobiDB-lite"/>
    </source>
</evidence>
<dbReference type="AlphaFoldDB" id="A0A3S5A605"/>
<reference evidence="2" key="1">
    <citation type="submission" date="2018-11" db="EMBL/GenBank/DDBJ databases">
        <authorList>
            <consortium name="Pathogen Informatics"/>
        </authorList>
    </citation>
    <scope>NUCLEOTIDE SEQUENCE</scope>
</reference>